<dbReference type="InterPro" id="IPR003344">
    <property type="entry name" value="Big_1_dom"/>
</dbReference>
<accession>F2KSR2</accession>
<dbReference type="Pfam" id="PF02369">
    <property type="entry name" value="Big_1"/>
    <property type="match status" value="1"/>
</dbReference>
<evidence type="ECO:0000313" key="5">
    <source>
        <dbReference type="Proteomes" id="UP000008136"/>
    </source>
</evidence>
<keyword evidence="2" id="KW-0472">Membrane</keyword>
<dbReference type="Proteomes" id="UP000008136">
    <property type="component" value="Chromosome"/>
</dbReference>
<evidence type="ECO:0000256" key="2">
    <source>
        <dbReference type="SAM" id="Phobius"/>
    </source>
</evidence>
<dbReference type="SUPFAM" id="SSF49373">
    <property type="entry name" value="Invasin/intimin cell-adhesion fragments"/>
    <property type="match status" value="1"/>
</dbReference>
<dbReference type="Gene3D" id="2.60.40.10">
    <property type="entry name" value="Immunoglobulins"/>
    <property type="match status" value="1"/>
</dbReference>
<feature type="transmembrane region" description="Helical" evidence="2">
    <location>
        <begin position="12"/>
        <end position="33"/>
    </location>
</feature>
<evidence type="ECO:0000313" key="4">
    <source>
        <dbReference type="EMBL" id="AEA46957.1"/>
    </source>
</evidence>
<sequence>MIIINVMNDDRGVTVILGFILVLMTSMVALSVAQTTLVPDLCKKIEAEHMEKLTQQILSLAEVPETTKTVRLDMGVVYPRYPLLLTPSKAATSLSLEKFYINVSYTKILPNGTKVSVQKKIPTSRIVITPGYYFYPRESLIIENTAVFRKAGSTYVTVSKGVALEGDIRIVILNSTIDSLSTASSLSIALAPVSIGGATTVENVNITFESVNPSFWATLSSQNYTVQVNGNVVTIKASLAQLSFSEVFLSTKGAITVSKPVKKIYMLNPLNDYTLNVGETVVLGVKVVDEYDNPVKGVEVDVSVSGNIGYISPQKTYTDARGEAYAIFSATNTGSGSVTFSCGSGKSVRYDITVKSGAQLSLQFPLGVVYDAKSDGAVFVYGNEVRSVPRSADEPTIVLNTTNITYDDGQYLVSTADWRYHAAQRFDFYNISTTNVYETYINWNGYGLGWWDDGVTIYLWNYTADSYEEIVLTPDYSEIWLGWAISGSSIQNYVSNGKMTVLVVQNDWRESKLYTDYICVFQIYK</sequence>
<keyword evidence="2" id="KW-1133">Transmembrane helix</keyword>
<dbReference type="AlphaFoldDB" id="F2KSR2"/>
<feature type="domain" description="Big-1" evidence="3">
    <location>
        <begin position="279"/>
        <end position="353"/>
    </location>
</feature>
<dbReference type="EMBL" id="CP002588">
    <property type="protein sequence ID" value="AEA46957.1"/>
    <property type="molecule type" value="Genomic_DNA"/>
</dbReference>
<dbReference type="eggNOG" id="arCOG02916">
    <property type="taxonomic scope" value="Archaea"/>
</dbReference>
<name>F2KSR2_ARCVS</name>
<evidence type="ECO:0000259" key="3">
    <source>
        <dbReference type="Pfam" id="PF02369"/>
    </source>
</evidence>
<dbReference type="KEGG" id="ave:Arcve_0946"/>
<keyword evidence="5" id="KW-1185">Reference proteome</keyword>
<gene>
    <name evidence="4" type="ordered locus">Arcve_0946</name>
</gene>
<protein>
    <submittedName>
        <fullName evidence="4">Ig domain protein group 1 domain protein</fullName>
    </submittedName>
</protein>
<comment type="similarity">
    <text evidence="1">Belongs to the intimin/invasin family.</text>
</comment>
<dbReference type="HOGENOM" id="CLU_518391_0_0_2"/>
<dbReference type="InterPro" id="IPR013783">
    <property type="entry name" value="Ig-like_fold"/>
</dbReference>
<dbReference type="eggNOG" id="arCOG02479">
    <property type="taxonomic scope" value="Archaea"/>
</dbReference>
<reference evidence="4 5" key="1">
    <citation type="submission" date="2011-03" db="EMBL/GenBank/DDBJ databases">
        <title>The complete genome of Archaeoglobus veneficus SNP6.</title>
        <authorList>
            <consortium name="US DOE Joint Genome Institute (JGI-PGF)"/>
            <person name="Lucas S."/>
            <person name="Copeland A."/>
            <person name="Lapidus A."/>
            <person name="Bruce D."/>
            <person name="Goodwin L."/>
            <person name="Pitluck S."/>
            <person name="Kyrpides N."/>
            <person name="Mavromatis K."/>
            <person name="Pagani I."/>
            <person name="Ivanova N."/>
            <person name="Mikhailova N."/>
            <person name="Lu M."/>
            <person name="Detter J.C."/>
            <person name="Tapia R."/>
            <person name="Han C."/>
            <person name="Land M."/>
            <person name="Hauser L."/>
            <person name="Markowitz V."/>
            <person name="Cheng J.-F."/>
            <person name="Hugenholtz P."/>
            <person name="Woyke T."/>
            <person name="Wu D."/>
            <person name="Spring S."/>
            <person name="Brambilla E."/>
            <person name="Klenk H.-P."/>
            <person name="Eisen J.A."/>
        </authorList>
    </citation>
    <scope>NUCLEOTIDE SEQUENCE [LARGE SCALE GENOMIC DNA]</scope>
    <source>
        <strain>SNP6</strain>
    </source>
</reference>
<proteinExistence type="inferred from homology"/>
<dbReference type="InterPro" id="IPR008964">
    <property type="entry name" value="Invasin/intimin_cell_adhesion"/>
</dbReference>
<organism evidence="4 5">
    <name type="scientific">Archaeoglobus veneficus (strain DSM 11195 / SNP6)</name>
    <dbReference type="NCBI Taxonomy" id="693661"/>
    <lineage>
        <taxon>Archaea</taxon>
        <taxon>Methanobacteriati</taxon>
        <taxon>Methanobacteriota</taxon>
        <taxon>Archaeoglobi</taxon>
        <taxon>Archaeoglobales</taxon>
        <taxon>Archaeoglobaceae</taxon>
        <taxon>Archaeoglobus</taxon>
    </lineage>
</organism>
<dbReference type="STRING" id="693661.Arcve_0946"/>
<evidence type="ECO:0000256" key="1">
    <source>
        <dbReference type="ARBA" id="ARBA00010116"/>
    </source>
</evidence>
<keyword evidence="2" id="KW-0812">Transmembrane</keyword>